<accession>A0A7W6JWY0</accession>
<dbReference type="InterPro" id="IPR002994">
    <property type="entry name" value="Surf1/Shy1"/>
</dbReference>
<dbReference type="GO" id="GO:0005886">
    <property type="term" value="C:plasma membrane"/>
    <property type="evidence" value="ECO:0007669"/>
    <property type="project" value="UniProtKB-SubCell"/>
</dbReference>
<feature type="transmembrane region" description="Helical" evidence="1">
    <location>
        <begin position="7"/>
        <end position="28"/>
    </location>
</feature>
<keyword evidence="3" id="KW-1185">Reference proteome</keyword>
<dbReference type="CDD" id="cd06662">
    <property type="entry name" value="SURF1"/>
    <property type="match status" value="1"/>
</dbReference>
<gene>
    <name evidence="2" type="ORF">GGR46_004624</name>
</gene>
<comment type="caution">
    <text evidence="2">The sequence shown here is derived from an EMBL/GenBank/DDBJ whole genome shotgun (WGS) entry which is preliminary data.</text>
</comment>
<comment type="subcellular location">
    <subcellularLocation>
        <location evidence="1">Cell membrane</location>
        <topology evidence="1">Multi-pass membrane protein</topology>
    </subcellularLocation>
</comment>
<dbReference type="Pfam" id="PF02104">
    <property type="entry name" value="SURF1"/>
    <property type="match status" value="1"/>
</dbReference>
<dbReference type="AlphaFoldDB" id="A0A7W6JWY0"/>
<evidence type="ECO:0000256" key="1">
    <source>
        <dbReference type="RuleBase" id="RU363076"/>
    </source>
</evidence>
<keyword evidence="1" id="KW-0472">Membrane</keyword>
<feature type="transmembrane region" description="Helical" evidence="1">
    <location>
        <begin position="180"/>
        <end position="199"/>
    </location>
</feature>
<keyword evidence="1" id="KW-1003">Cell membrane</keyword>
<evidence type="ECO:0000313" key="3">
    <source>
        <dbReference type="Proteomes" id="UP000557392"/>
    </source>
</evidence>
<proteinExistence type="inferred from homology"/>
<keyword evidence="1" id="KW-1133">Transmembrane helix</keyword>
<dbReference type="PROSITE" id="PS50895">
    <property type="entry name" value="SURF1"/>
    <property type="match status" value="1"/>
</dbReference>
<protein>
    <recommendedName>
        <fullName evidence="1">SURF1-like protein</fullName>
    </recommendedName>
</protein>
<keyword evidence="1" id="KW-0812">Transmembrane</keyword>
<evidence type="ECO:0000313" key="2">
    <source>
        <dbReference type="EMBL" id="MBB4101035.1"/>
    </source>
</evidence>
<dbReference type="EMBL" id="JACIEH010000004">
    <property type="protein sequence ID" value="MBB4101035.1"/>
    <property type="molecule type" value="Genomic_DNA"/>
</dbReference>
<reference evidence="2 3" key="1">
    <citation type="submission" date="2020-08" db="EMBL/GenBank/DDBJ databases">
        <title>Genomic Encyclopedia of Type Strains, Phase IV (KMG-IV): sequencing the most valuable type-strain genomes for metagenomic binning, comparative biology and taxonomic classification.</title>
        <authorList>
            <person name="Goeker M."/>
        </authorList>
    </citation>
    <scope>NUCLEOTIDE SEQUENCE [LARGE SCALE GENOMIC DNA]</scope>
    <source>
        <strain evidence="2 3">DSM 101806</strain>
    </source>
</reference>
<organism evidence="2 3">
    <name type="scientific">Sphingomonas kyeonggiensis</name>
    <dbReference type="NCBI Taxonomy" id="1268553"/>
    <lineage>
        <taxon>Bacteria</taxon>
        <taxon>Pseudomonadati</taxon>
        <taxon>Pseudomonadota</taxon>
        <taxon>Alphaproteobacteria</taxon>
        <taxon>Sphingomonadales</taxon>
        <taxon>Sphingomonadaceae</taxon>
        <taxon>Sphingomonas</taxon>
    </lineage>
</organism>
<name>A0A7W6JWY0_9SPHN</name>
<comment type="similarity">
    <text evidence="1">Belongs to the SURF1 family.</text>
</comment>
<dbReference type="Proteomes" id="UP000557392">
    <property type="component" value="Unassembled WGS sequence"/>
</dbReference>
<sequence>MMPRFPLIPTIVVALAVALMIGLGVWQLERRGEKLAALQLYAANFDKPEMAFPRLPVGDQYLFRRASAYCLAVIGWQSQGGRSIKGTNGYRHIARCRAGAEGAVLLIDMGVAPDPKFQPAWKGGQVTGTITHAPDHRPLLAGLFESEPKHLMLISEAAAPGLQPTAKPDLSSVPNNHLSYAVQWFLFAAVASVIYVLALRWRQKPKA</sequence>